<dbReference type="EMBL" id="CM040454">
    <property type="protein sequence ID" value="MCI4374306.1"/>
    <property type="molecule type" value="Genomic_DNA"/>
</dbReference>
<keyword evidence="2" id="KW-1185">Reference proteome</keyword>
<proteinExistence type="predicted"/>
<evidence type="ECO:0000313" key="1">
    <source>
        <dbReference type="EMBL" id="MCI4374306.1"/>
    </source>
</evidence>
<name>A0ACC5W5Q5_PANGG</name>
<gene>
    <name evidence="1" type="ORF">PGIGA_G00004780</name>
</gene>
<sequence>MPDHWHRSQRDSVIEVDENGTLDLSMKKKKEKTMDSPVMPALGEAVFTPPEASLAKVGGLQISTAFFRAVYEQEGWDTPLNFSKAPLQQEKDMEQLDRMSLEDKVFAGDASMTSAKNKMLIRDTKKELMSCPTPGCDGSGHVTGNYASHRSVSGCPLADKTLKSLMAANAQELKCPTPGCDGSGHVTGNYASHRSLSGCPRARKGNLKLTPSKDEKEEPDIKCPVVGCDGQGHVSGKYTSHRSAGSCPVAAKRQKELNGMAFSWKNCKQELPHCPLPGCNGLGHANNVFATHRSLSGCPLNAQSIKRKLSGDEMMTIKLKTSSGIESSEDMQHLDHEIKELNESNLKIEADMMQLQTQISSMECNLKTIEEENKMIEQHNDSLLKELARLSQALINSLTDIQLPQMGPINEQNFEAYIKTLTDMYNSSEHEYSPECKALLDSIRQAIKGIHVETVCSP</sequence>
<protein>
    <submittedName>
        <fullName evidence="1">Uncharacterized protein</fullName>
    </submittedName>
</protein>
<comment type="caution">
    <text evidence="1">The sequence shown here is derived from an EMBL/GenBank/DDBJ whole genome shotgun (WGS) entry which is preliminary data.</text>
</comment>
<reference evidence="1 2" key="1">
    <citation type="journal article" date="2022" name="bioRxiv">
        <title>An ancient truncated duplication of the anti-Mullerian hormone receptor type 2 gene is a potential conserved master sex determinant in the Pangasiidae catfish family.</title>
        <authorList>
            <person name="Wen M."/>
            <person name="Pan Q."/>
            <person name="Jouanno E."/>
            <person name="Montfort J."/>
            <person name="Zahm M."/>
            <person name="Cabau C."/>
            <person name="Klopp C."/>
            <person name="Iampietro C."/>
            <person name="Roques C."/>
            <person name="Bouchez O."/>
            <person name="Castinel A."/>
            <person name="Donnadieu C."/>
            <person name="Parrinello H."/>
            <person name="Poncet C."/>
            <person name="Belmonte E."/>
            <person name="Gautier V."/>
            <person name="Avarre J.-C."/>
            <person name="Dugue R."/>
            <person name="Gustiano R."/>
            <person name="Ha T.T.T."/>
            <person name="Campet M."/>
            <person name="Sriphairoj K."/>
            <person name="Ribolli J."/>
            <person name="de Almeida F.L."/>
            <person name="Desvignes T."/>
            <person name="Postlethwait J.H."/>
            <person name="Bucao C.F."/>
            <person name="Robinson-Rechavi M."/>
            <person name="Bobe J."/>
            <person name="Herpin A."/>
            <person name="Guiguen Y."/>
        </authorList>
    </citation>
    <scope>NUCLEOTIDE SEQUENCE [LARGE SCALE GENOMIC DNA]</scope>
    <source>
        <strain evidence="1">YG-Dec2019</strain>
    </source>
</reference>
<evidence type="ECO:0000313" key="2">
    <source>
        <dbReference type="Proteomes" id="UP000829447"/>
    </source>
</evidence>
<accession>A0ACC5W5Q5</accession>
<organism evidence="1 2">
    <name type="scientific">Pangasianodon gigas</name>
    <name type="common">Mekong giant catfish</name>
    <name type="synonym">Pangasius gigas</name>
    <dbReference type="NCBI Taxonomy" id="30993"/>
    <lineage>
        <taxon>Eukaryota</taxon>
        <taxon>Metazoa</taxon>
        <taxon>Chordata</taxon>
        <taxon>Craniata</taxon>
        <taxon>Vertebrata</taxon>
        <taxon>Euteleostomi</taxon>
        <taxon>Actinopterygii</taxon>
        <taxon>Neopterygii</taxon>
        <taxon>Teleostei</taxon>
        <taxon>Ostariophysi</taxon>
        <taxon>Siluriformes</taxon>
        <taxon>Pangasiidae</taxon>
        <taxon>Pangasianodon</taxon>
    </lineage>
</organism>
<dbReference type="Proteomes" id="UP000829447">
    <property type="component" value="Linkage Group LG1"/>
</dbReference>